<proteinExistence type="predicted"/>
<accession>A0ABN8RJF2</accession>
<sequence>WCPVRSRRPLKIRGETMIFVSGRTHNRSRSPGKGSRQNRSVTSGKGLALSVGSLGLRLEAGG</sequence>
<dbReference type="EMBL" id="CALNXK010000258">
    <property type="protein sequence ID" value="CAH3179525.1"/>
    <property type="molecule type" value="Genomic_DNA"/>
</dbReference>
<dbReference type="Proteomes" id="UP001159405">
    <property type="component" value="Unassembled WGS sequence"/>
</dbReference>
<organism evidence="2 3">
    <name type="scientific">Porites lobata</name>
    <dbReference type="NCBI Taxonomy" id="104759"/>
    <lineage>
        <taxon>Eukaryota</taxon>
        <taxon>Metazoa</taxon>
        <taxon>Cnidaria</taxon>
        <taxon>Anthozoa</taxon>
        <taxon>Hexacorallia</taxon>
        <taxon>Scleractinia</taxon>
        <taxon>Fungiina</taxon>
        <taxon>Poritidae</taxon>
        <taxon>Porites</taxon>
    </lineage>
</organism>
<comment type="caution">
    <text evidence="2">The sequence shown here is derived from an EMBL/GenBank/DDBJ whole genome shotgun (WGS) entry which is preliminary data.</text>
</comment>
<evidence type="ECO:0000313" key="3">
    <source>
        <dbReference type="Proteomes" id="UP001159405"/>
    </source>
</evidence>
<gene>
    <name evidence="2" type="ORF">PLOB_00021932</name>
</gene>
<name>A0ABN8RJF2_9CNID</name>
<protein>
    <submittedName>
        <fullName evidence="2">Uncharacterized protein</fullName>
    </submittedName>
</protein>
<feature type="region of interest" description="Disordered" evidence="1">
    <location>
        <begin position="21"/>
        <end position="46"/>
    </location>
</feature>
<keyword evidence="3" id="KW-1185">Reference proteome</keyword>
<feature type="non-terminal residue" evidence="2">
    <location>
        <position position="62"/>
    </location>
</feature>
<evidence type="ECO:0000313" key="2">
    <source>
        <dbReference type="EMBL" id="CAH3179525.1"/>
    </source>
</evidence>
<feature type="non-terminal residue" evidence="2">
    <location>
        <position position="1"/>
    </location>
</feature>
<evidence type="ECO:0000256" key="1">
    <source>
        <dbReference type="SAM" id="MobiDB-lite"/>
    </source>
</evidence>
<reference evidence="2 3" key="1">
    <citation type="submission" date="2022-05" db="EMBL/GenBank/DDBJ databases">
        <authorList>
            <consortium name="Genoscope - CEA"/>
            <person name="William W."/>
        </authorList>
    </citation>
    <scope>NUCLEOTIDE SEQUENCE [LARGE SCALE GENOMIC DNA]</scope>
</reference>